<feature type="signal peptide" evidence="1">
    <location>
        <begin position="1"/>
        <end position="28"/>
    </location>
</feature>
<reference evidence="2 3" key="1">
    <citation type="submission" date="2016-09" db="EMBL/GenBank/DDBJ databases">
        <title>The draft genome of Dichanthelium oligosanthes: A C3 panicoid grass species.</title>
        <authorList>
            <person name="Studer A.J."/>
            <person name="Schnable J.C."/>
            <person name="Brutnell T.P."/>
        </authorList>
    </citation>
    <scope>NUCLEOTIDE SEQUENCE [LARGE SCALE GENOMIC DNA]</scope>
    <source>
        <strain evidence="3">cv. Kellogg 1175</strain>
        <tissue evidence="2">Leaf</tissue>
    </source>
</reference>
<keyword evidence="3" id="KW-1185">Reference proteome</keyword>
<gene>
    <name evidence="2" type="ORF">BAE44_0005887</name>
</gene>
<name>A0A1E5W6Z7_9POAL</name>
<evidence type="ECO:0000313" key="3">
    <source>
        <dbReference type="Proteomes" id="UP000095767"/>
    </source>
</evidence>
<organism evidence="2 3">
    <name type="scientific">Dichanthelium oligosanthes</name>
    <dbReference type="NCBI Taxonomy" id="888268"/>
    <lineage>
        <taxon>Eukaryota</taxon>
        <taxon>Viridiplantae</taxon>
        <taxon>Streptophyta</taxon>
        <taxon>Embryophyta</taxon>
        <taxon>Tracheophyta</taxon>
        <taxon>Spermatophyta</taxon>
        <taxon>Magnoliopsida</taxon>
        <taxon>Liliopsida</taxon>
        <taxon>Poales</taxon>
        <taxon>Poaceae</taxon>
        <taxon>PACMAD clade</taxon>
        <taxon>Panicoideae</taxon>
        <taxon>Panicodae</taxon>
        <taxon>Paniceae</taxon>
        <taxon>Dichantheliinae</taxon>
        <taxon>Dichanthelium</taxon>
    </lineage>
</organism>
<keyword evidence="1" id="KW-0732">Signal</keyword>
<evidence type="ECO:0000313" key="2">
    <source>
        <dbReference type="EMBL" id="OEL33095.1"/>
    </source>
</evidence>
<proteinExistence type="predicted"/>
<accession>A0A1E5W6Z7</accession>
<dbReference type="AlphaFoldDB" id="A0A1E5W6Z7"/>
<dbReference type="EMBL" id="LWDX02019871">
    <property type="protein sequence ID" value="OEL33095.1"/>
    <property type="molecule type" value="Genomic_DNA"/>
</dbReference>
<sequence>MASSTKTARLLVLALFVVCAVIMPGSVCHGIRGGLGIGYGGVSDPNRPACIGRCPDPGHPYVPRPYYPVTPAAPSNGASTTLP</sequence>
<comment type="caution">
    <text evidence="2">The sequence shown here is derived from an EMBL/GenBank/DDBJ whole genome shotgun (WGS) entry which is preliminary data.</text>
</comment>
<protein>
    <submittedName>
        <fullName evidence="2">Uncharacterized protein</fullName>
    </submittedName>
</protein>
<evidence type="ECO:0000256" key="1">
    <source>
        <dbReference type="SAM" id="SignalP"/>
    </source>
</evidence>
<feature type="chain" id="PRO_5009188898" evidence="1">
    <location>
        <begin position="29"/>
        <end position="83"/>
    </location>
</feature>
<dbReference type="Proteomes" id="UP000095767">
    <property type="component" value="Unassembled WGS sequence"/>
</dbReference>